<dbReference type="EMBL" id="LSCR01000015">
    <property type="protein sequence ID" value="KXB34390.1"/>
    <property type="molecule type" value="Genomic_DNA"/>
</dbReference>
<gene>
    <name evidence="1" type="ORF">HMPREF3192_00829</name>
</gene>
<dbReference type="Proteomes" id="UP000070675">
    <property type="component" value="Unassembled WGS sequence"/>
</dbReference>
<comment type="caution">
    <text evidence="1">The sequence shown here is derived from an EMBL/GenBank/DDBJ whole genome shotgun (WGS) entry which is preliminary data.</text>
</comment>
<organism evidence="1 2">
    <name type="scientific">Atopobium deltae</name>
    <dbReference type="NCBI Taxonomy" id="1393034"/>
    <lineage>
        <taxon>Bacteria</taxon>
        <taxon>Bacillati</taxon>
        <taxon>Actinomycetota</taxon>
        <taxon>Coriobacteriia</taxon>
        <taxon>Coriobacteriales</taxon>
        <taxon>Atopobiaceae</taxon>
        <taxon>Atopobium</taxon>
    </lineage>
</organism>
<accession>A0A133XTY1</accession>
<protein>
    <submittedName>
        <fullName evidence="1">Uncharacterized protein</fullName>
    </submittedName>
</protein>
<dbReference type="AlphaFoldDB" id="A0A133XTY1"/>
<evidence type="ECO:0000313" key="1">
    <source>
        <dbReference type="EMBL" id="KXB34390.1"/>
    </source>
</evidence>
<dbReference type="PATRIC" id="fig|1393034.3.peg.800"/>
<keyword evidence="2" id="KW-1185">Reference proteome</keyword>
<reference evidence="2" key="1">
    <citation type="submission" date="2016-01" db="EMBL/GenBank/DDBJ databases">
        <authorList>
            <person name="Mitreva M."/>
            <person name="Pepin K.H."/>
            <person name="Mihindukulasuriya K.A."/>
            <person name="Fulton R."/>
            <person name="Fronick C."/>
            <person name="O'Laughlin M."/>
            <person name="Miner T."/>
            <person name="Herter B."/>
            <person name="Rosa B.A."/>
            <person name="Cordes M."/>
            <person name="Tomlinson C."/>
            <person name="Wollam A."/>
            <person name="Palsikar V.B."/>
            <person name="Mardis E.R."/>
            <person name="Wilson R.K."/>
        </authorList>
    </citation>
    <scope>NUCLEOTIDE SEQUENCE [LARGE SCALE GENOMIC DNA]</scope>
    <source>
        <strain evidence="2">DNF00019</strain>
    </source>
</reference>
<sequence>MLCFNDDLLAYFCVSWHCINMLVARCSAACGVAAAAKSTAAKSATAYSVAAATKRREKNC</sequence>
<name>A0A133XTY1_9ACTN</name>
<proteinExistence type="predicted"/>
<evidence type="ECO:0000313" key="2">
    <source>
        <dbReference type="Proteomes" id="UP000070675"/>
    </source>
</evidence>